<dbReference type="SUPFAM" id="SSF49354">
    <property type="entry name" value="PapD-like"/>
    <property type="match status" value="1"/>
</dbReference>
<dbReference type="OMA" id="AIYHIKC"/>
<dbReference type="InterPro" id="IPR008962">
    <property type="entry name" value="PapD-like_sf"/>
</dbReference>
<keyword evidence="1" id="KW-0963">Cytoplasm</keyword>
<feature type="region of interest" description="Disordered" evidence="2">
    <location>
        <begin position="1"/>
        <end position="51"/>
    </location>
</feature>
<dbReference type="PANTHER" id="PTHR21513">
    <property type="entry name" value="MAJOR SPERM PROTEIN"/>
    <property type="match status" value="1"/>
</dbReference>
<evidence type="ECO:0000259" key="3">
    <source>
        <dbReference type="PROSITE" id="PS50202"/>
    </source>
</evidence>
<sequence>MAAPAPTANPNQAQTPNAENPNQAQTPNAQSGTIPKPSAILVPIPPNKPGEPAFQLKLEPGGRLEFRSDKLSEEPCQIEVKLTNTTKERQTFKVKCTSNEIFRVRPPLGFCDPDATVSIKIIFSSKTIPMSARHYFAFYHMRNDEKDKTARQVWTPESKHEGVRRIMAYFLKNDGTPAAPTDPASLPPPAPSAAGGGQTPPAPAPH</sequence>
<evidence type="ECO:0000313" key="5">
    <source>
        <dbReference type="Proteomes" id="UP000276776"/>
    </source>
</evidence>
<reference evidence="4 5" key="2">
    <citation type="submission" date="2018-11" db="EMBL/GenBank/DDBJ databases">
        <authorList>
            <consortium name="Pathogen Informatics"/>
        </authorList>
    </citation>
    <scope>NUCLEOTIDE SEQUENCE [LARGE SCALE GENOMIC DNA]</scope>
</reference>
<keyword evidence="1" id="KW-0206">Cytoskeleton</keyword>
<proteinExistence type="predicted"/>
<dbReference type="Gene3D" id="2.60.40.10">
    <property type="entry name" value="Immunoglobulins"/>
    <property type="match status" value="1"/>
</dbReference>
<accession>A0A0N5D9C4</accession>
<dbReference type="Proteomes" id="UP000276776">
    <property type="component" value="Unassembled WGS sequence"/>
</dbReference>
<dbReference type="PANTHER" id="PTHR21513:SF19">
    <property type="entry name" value="MAJOR SPERM PROTEIN"/>
    <property type="match status" value="1"/>
</dbReference>
<dbReference type="WBParaSite" id="TCLT_0000973101-mRNA-1">
    <property type="protein sequence ID" value="TCLT_0000973101-mRNA-1"/>
    <property type="gene ID" value="TCLT_0000973101"/>
</dbReference>
<evidence type="ECO:0000256" key="2">
    <source>
        <dbReference type="SAM" id="MobiDB-lite"/>
    </source>
</evidence>
<dbReference type="EMBL" id="UYYF01004863">
    <property type="protein sequence ID" value="VDN07374.1"/>
    <property type="molecule type" value="Genomic_DNA"/>
</dbReference>
<evidence type="ECO:0000313" key="4">
    <source>
        <dbReference type="EMBL" id="VDN07374.1"/>
    </source>
</evidence>
<dbReference type="InterPro" id="IPR013783">
    <property type="entry name" value="Ig-like_fold"/>
</dbReference>
<evidence type="ECO:0000313" key="6">
    <source>
        <dbReference type="WBParaSite" id="TCLT_0000973101-mRNA-1"/>
    </source>
</evidence>
<dbReference type="InterPro" id="IPR000535">
    <property type="entry name" value="MSP_dom"/>
</dbReference>
<gene>
    <name evidence="4" type="ORF">TCLT_LOCUS9720</name>
</gene>
<dbReference type="PROSITE" id="PS50202">
    <property type="entry name" value="MSP"/>
    <property type="match status" value="1"/>
</dbReference>
<comment type="function">
    <text evidence="1">Central component in molecular interactions underlying sperm crawling. Forms an extensive filament system that extends from sperm villipoda, along the leading edge of the pseudopod.</text>
</comment>
<dbReference type="OrthoDB" id="5855827at2759"/>
<feature type="region of interest" description="Disordered" evidence="2">
    <location>
        <begin position="173"/>
        <end position="206"/>
    </location>
</feature>
<protein>
    <recommendedName>
        <fullName evidence="1">Major sperm protein</fullName>
    </recommendedName>
</protein>
<name>A0A0N5D9C4_THECL</name>
<dbReference type="Pfam" id="PF00635">
    <property type="entry name" value="Motile_Sperm"/>
    <property type="match status" value="1"/>
</dbReference>
<organism evidence="6">
    <name type="scientific">Thelazia callipaeda</name>
    <name type="common">Oriental eyeworm</name>
    <name type="synonym">Parasitic nematode</name>
    <dbReference type="NCBI Taxonomy" id="103827"/>
    <lineage>
        <taxon>Eukaryota</taxon>
        <taxon>Metazoa</taxon>
        <taxon>Ecdysozoa</taxon>
        <taxon>Nematoda</taxon>
        <taxon>Chromadorea</taxon>
        <taxon>Rhabditida</taxon>
        <taxon>Spirurina</taxon>
        <taxon>Spiruromorpha</taxon>
        <taxon>Thelazioidea</taxon>
        <taxon>Thelaziidae</taxon>
        <taxon>Thelazia</taxon>
    </lineage>
</organism>
<keyword evidence="5" id="KW-1185">Reference proteome</keyword>
<feature type="domain" description="MSP" evidence="3">
    <location>
        <begin position="55"/>
        <end position="172"/>
    </location>
</feature>
<feature type="compositionally biased region" description="Low complexity" evidence="2">
    <location>
        <begin position="1"/>
        <end position="25"/>
    </location>
</feature>
<reference evidence="6" key="1">
    <citation type="submission" date="2017-02" db="UniProtKB">
        <authorList>
            <consortium name="WormBaseParasite"/>
        </authorList>
    </citation>
    <scope>IDENTIFICATION</scope>
</reference>
<dbReference type="STRING" id="103827.A0A0N5D9C4"/>
<dbReference type="AlphaFoldDB" id="A0A0N5D9C4"/>
<evidence type="ECO:0000256" key="1">
    <source>
        <dbReference type="RuleBase" id="RU003425"/>
    </source>
</evidence>